<evidence type="ECO:0000313" key="2">
    <source>
        <dbReference type="EMBL" id="QHT32387.1"/>
    </source>
</evidence>
<sequence length="902" mass="103273">MRILYYIIGPVTETDISLIEHYQDDAKYTDIVVVLQGGLDTTPNMPWSSSLMGCIPANAGMNPGKKFFPDGGRGWYDLLNDTKFKELDKVNIICQTTNSAKPGEGDDPRKTWKDIYKDDSDGKNYFDKFPAIKNLIKMYDEFTGAPWQHDPIAVIHSIILLFPNFFSDKTIKTFFDNAEQQEINFTKSVDGIISINHEFNIENPNTFLNTTKQKIYVVPYKETTDMKNNFQKRKERLFELLNYLVPSVNTGENDFEKNKFEKNKFEKNDFVKIICSLEIYDPDNLLALKCIESLAKRLNIPLDIIVHYQVYPTNIKFAKDVSIIYNYNEPESFDKNFIINNIRNIDNYNEIQNSIMNGFNGNIFTFKPSIGKSYFPGMLMYSQSRNEYKESNTYEKAELEFVKSLVTMTPSNPKITVSIGSIYGGKHGYTITAKNLLHPISMISKKQLSTIKTDMKVIIKNCLNTTIKEKKRVENVKSWYKNKDIDKLEIDENEFLNMAVKKPSPTSLFHWNVLDPGCCNKDSVEHYYTKVINENDDDYYRTTNPTRMSKIAELLLIKLKEGALVHLQEYSLSQHNILKEKIIKGNCKSITEPVVDITSENINDYMHYVYSPKFAIPGVIPPIFIDQGLLIASFYKFDKKDKLTLPDYKPVIYAQIGNNVYATTHYLADPGERQRYNHELIVSQISKIIGSFNIIFSCDMNNIVDETPASPDLVLKNEKEIPLFEKNINLTNIGYSDKALALTPYNFESLNINLIQQTDTTDLTSKAITVTMRNKADKTPLPQSTDFSLYRFTAPGKKIDGIYSNLDLSNVNVLKKTNDEAELFLSDHFPLELTLPDKPKKNVRWSNQTGVKGNQPVGKQTQPGVKQTQTVVKQTQTVVNGRGSSFGGFKKTLKIKKYKSKK</sequence>
<dbReference type="EMBL" id="MN738937">
    <property type="protein sequence ID" value="QHT32387.1"/>
    <property type="molecule type" value="Genomic_DNA"/>
</dbReference>
<feature type="region of interest" description="Disordered" evidence="1">
    <location>
        <begin position="848"/>
        <end position="867"/>
    </location>
</feature>
<dbReference type="SUPFAM" id="SSF56219">
    <property type="entry name" value="DNase I-like"/>
    <property type="match status" value="1"/>
</dbReference>
<reference evidence="2" key="1">
    <citation type="journal article" date="2020" name="Nature">
        <title>Giant virus diversity and host interactions through global metagenomics.</title>
        <authorList>
            <person name="Schulz F."/>
            <person name="Roux S."/>
            <person name="Paez-Espino D."/>
            <person name="Jungbluth S."/>
            <person name="Walsh D.A."/>
            <person name="Denef V.J."/>
            <person name="McMahon K.D."/>
            <person name="Konstantinidis K.T."/>
            <person name="Eloe-Fadrosh E.A."/>
            <person name="Kyrpides N.C."/>
            <person name="Woyke T."/>
        </authorList>
    </citation>
    <scope>NUCLEOTIDE SEQUENCE</scope>
    <source>
        <strain evidence="2">GVMAG-M-3300009159-65</strain>
    </source>
</reference>
<accession>A0A6C0ETK7</accession>
<dbReference type="InterPro" id="IPR036691">
    <property type="entry name" value="Endo/exonu/phosph_ase_sf"/>
</dbReference>
<name>A0A6C0ETK7_9ZZZZ</name>
<evidence type="ECO:0000256" key="1">
    <source>
        <dbReference type="SAM" id="MobiDB-lite"/>
    </source>
</evidence>
<protein>
    <submittedName>
        <fullName evidence="2">Uncharacterized protein</fullName>
    </submittedName>
</protein>
<dbReference type="AlphaFoldDB" id="A0A6C0ETK7"/>
<dbReference type="Gene3D" id="3.60.10.10">
    <property type="entry name" value="Endonuclease/exonuclease/phosphatase"/>
    <property type="match status" value="1"/>
</dbReference>
<proteinExistence type="predicted"/>
<organism evidence="2">
    <name type="scientific">viral metagenome</name>
    <dbReference type="NCBI Taxonomy" id="1070528"/>
    <lineage>
        <taxon>unclassified sequences</taxon>
        <taxon>metagenomes</taxon>
        <taxon>organismal metagenomes</taxon>
    </lineage>
</organism>